<dbReference type="eggNOG" id="COG2172">
    <property type="taxonomic scope" value="Bacteria"/>
</dbReference>
<keyword evidence="1 3" id="KW-0418">Kinase</keyword>
<dbReference type="InterPro" id="IPR050267">
    <property type="entry name" value="Anti-sigma-factor_SerPK"/>
</dbReference>
<keyword evidence="1 3" id="KW-0723">Serine/threonine-protein kinase</keyword>
<evidence type="ECO:0000313" key="4">
    <source>
        <dbReference type="Proteomes" id="UP000001784"/>
    </source>
</evidence>
<dbReference type="RefSeq" id="WP_011700811.1">
    <property type="nucleotide sequence ID" value="NC_008554.1"/>
</dbReference>
<feature type="domain" description="Histidine kinase/HSP90-like ATPase" evidence="2">
    <location>
        <begin position="27"/>
        <end position="149"/>
    </location>
</feature>
<evidence type="ECO:0000313" key="3">
    <source>
        <dbReference type="EMBL" id="ABK19698.1"/>
    </source>
</evidence>
<dbReference type="CDD" id="cd16936">
    <property type="entry name" value="HATPase_RsbW-like"/>
    <property type="match status" value="1"/>
</dbReference>
<name>A0LQJ6_SYNFM</name>
<dbReference type="SUPFAM" id="SSF55874">
    <property type="entry name" value="ATPase domain of HSP90 chaperone/DNA topoisomerase II/histidine kinase"/>
    <property type="match status" value="1"/>
</dbReference>
<protein>
    <submittedName>
        <fullName evidence="3">Putative anti-sigma regulatory factor, serine/threonine protein kinase</fullName>
    </submittedName>
</protein>
<dbReference type="InterPro" id="IPR036890">
    <property type="entry name" value="HATPase_C_sf"/>
</dbReference>
<proteinExistence type="predicted"/>
<dbReference type="Proteomes" id="UP000001784">
    <property type="component" value="Chromosome"/>
</dbReference>
<sequence>MSHRAAEAFKGACMTADEVSFRVEGNLSELDRLATIVHRFGEEHHLPDKVVFALNLALDELITNTIKYGRKEDGKYNIMVGLACASGAVTLTVEDDGAPFDPLQAEEPDITCPIEEREIGGMGLHLLRRLMDEIKYERRDGKNLIRMKKIFEPAS</sequence>
<accession>A0LQJ6</accession>
<dbReference type="Gene3D" id="3.30.565.10">
    <property type="entry name" value="Histidine kinase-like ATPase, C-terminal domain"/>
    <property type="match status" value="1"/>
</dbReference>
<dbReference type="EMBL" id="CP000478">
    <property type="protein sequence ID" value="ABK19698.1"/>
    <property type="molecule type" value="Genomic_DNA"/>
</dbReference>
<dbReference type="KEGG" id="sfu:Sfum_4032"/>
<dbReference type="Pfam" id="PF13581">
    <property type="entry name" value="HATPase_c_2"/>
    <property type="match status" value="1"/>
</dbReference>
<dbReference type="HOGENOM" id="CLU_090336_24_1_7"/>
<keyword evidence="1 3" id="KW-0808">Transferase</keyword>
<dbReference type="InParanoid" id="A0LQJ6"/>
<dbReference type="GO" id="GO:0004674">
    <property type="term" value="F:protein serine/threonine kinase activity"/>
    <property type="evidence" value="ECO:0007669"/>
    <property type="project" value="UniProtKB-KW"/>
</dbReference>
<reference evidence="3 4" key="1">
    <citation type="submission" date="2006-10" db="EMBL/GenBank/DDBJ databases">
        <title>Complete sequence of Syntrophobacter fumaroxidans MPOB.</title>
        <authorList>
            <consortium name="US DOE Joint Genome Institute"/>
            <person name="Copeland A."/>
            <person name="Lucas S."/>
            <person name="Lapidus A."/>
            <person name="Barry K."/>
            <person name="Detter J.C."/>
            <person name="Glavina del Rio T."/>
            <person name="Hammon N."/>
            <person name="Israni S."/>
            <person name="Pitluck S."/>
            <person name="Goltsman E.G."/>
            <person name="Martinez M."/>
            <person name="Schmutz J."/>
            <person name="Larimer F."/>
            <person name="Land M."/>
            <person name="Hauser L."/>
            <person name="Kyrpides N."/>
            <person name="Kim E."/>
            <person name="Boone D.R."/>
            <person name="Brockman F."/>
            <person name="Culley D."/>
            <person name="Ferry J."/>
            <person name="Gunsalus R."/>
            <person name="McInerney M.J."/>
            <person name="Morrison M."/>
            <person name="Plugge C."/>
            <person name="Rohlin L."/>
            <person name="Scholten J."/>
            <person name="Sieber J."/>
            <person name="Stams A.J.M."/>
            <person name="Worm P."/>
            <person name="Henstra A.M."/>
            <person name="Richardson P."/>
        </authorList>
    </citation>
    <scope>NUCLEOTIDE SEQUENCE [LARGE SCALE GENOMIC DNA]</scope>
    <source>
        <strain evidence="4">DSM 10017 / MPOB</strain>
    </source>
</reference>
<evidence type="ECO:0000256" key="1">
    <source>
        <dbReference type="ARBA" id="ARBA00022527"/>
    </source>
</evidence>
<organism evidence="3 4">
    <name type="scientific">Syntrophobacter fumaroxidans (strain DSM 10017 / MPOB)</name>
    <dbReference type="NCBI Taxonomy" id="335543"/>
    <lineage>
        <taxon>Bacteria</taxon>
        <taxon>Pseudomonadati</taxon>
        <taxon>Thermodesulfobacteriota</taxon>
        <taxon>Syntrophobacteria</taxon>
        <taxon>Syntrophobacterales</taxon>
        <taxon>Syntrophobacteraceae</taxon>
        <taxon>Syntrophobacter</taxon>
    </lineage>
</organism>
<evidence type="ECO:0000259" key="2">
    <source>
        <dbReference type="Pfam" id="PF13581"/>
    </source>
</evidence>
<keyword evidence="4" id="KW-1185">Reference proteome</keyword>
<dbReference type="STRING" id="335543.Sfum_4032"/>
<dbReference type="InterPro" id="IPR003594">
    <property type="entry name" value="HATPase_dom"/>
</dbReference>
<gene>
    <name evidence="3" type="ordered locus">Sfum_4032</name>
</gene>
<dbReference type="AlphaFoldDB" id="A0LQJ6"/>
<dbReference type="PANTHER" id="PTHR35526">
    <property type="entry name" value="ANTI-SIGMA-F FACTOR RSBW-RELATED"/>
    <property type="match status" value="1"/>
</dbReference>